<evidence type="ECO:0000256" key="2">
    <source>
        <dbReference type="SAM" id="Phobius"/>
    </source>
</evidence>
<dbReference type="SUPFAM" id="SSF54523">
    <property type="entry name" value="Pili subunits"/>
    <property type="match status" value="1"/>
</dbReference>
<keyword evidence="2" id="KW-0472">Membrane</keyword>
<dbReference type="Proteomes" id="UP001596091">
    <property type="component" value="Unassembled WGS sequence"/>
</dbReference>
<keyword evidence="2" id="KW-0812">Transmembrane</keyword>
<dbReference type="InterPro" id="IPR045584">
    <property type="entry name" value="Pilin-like"/>
</dbReference>
<gene>
    <name evidence="3" type="ORF">ACFPT7_04890</name>
</gene>
<feature type="compositionally biased region" description="Low complexity" evidence="1">
    <location>
        <begin position="228"/>
        <end position="238"/>
    </location>
</feature>
<organism evidence="3 4">
    <name type="scientific">Acidicapsa dinghuensis</name>
    <dbReference type="NCBI Taxonomy" id="2218256"/>
    <lineage>
        <taxon>Bacteria</taxon>
        <taxon>Pseudomonadati</taxon>
        <taxon>Acidobacteriota</taxon>
        <taxon>Terriglobia</taxon>
        <taxon>Terriglobales</taxon>
        <taxon>Acidobacteriaceae</taxon>
        <taxon>Acidicapsa</taxon>
    </lineage>
</organism>
<comment type="caution">
    <text evidence="3">The sequence shown here is derived from an EMBL/GenBank/DDBJ whole genome shotgun (WGS) entry which is preliminary data.</text>
</comment>
<feature type="region of interest" description="Disordered" evidence="1">
    <location>
        <begin position="140"/>
        <end position="238"/>
    </location>
</feature>
<sequence length="338" mass="34894">MEQPRHKSRPFPRKERGKQIFSREGGYTLIAVLFLVVMVLITLSAAAPKMAADIQRDREVELIHRGKQYIRAIKLYYKRFGAYPPTMDALVKTNEIRFLRKRYKDPMTGKDDWHLIHFGENKTPSYGFFGQPISGAGGSTVAGVGPSGTTAMGPGGLSGANGSSGTTGGPLFGGSQLTGSTPTGGTDSSSGTNGANGTTGTSSGSSDSSGSSSSGTSATGSSGGGSSSSGFGSSSSSGNTNPLTVGGLGIIGVESVSPKPSILVWKKKTHFNEWEFWYDPMADQVMMMNNLGQQGAAATGNSTGQSGFSNQNGLSGNNGSTTTTPTTPTTPQSTTTPQ</sequence>
<dbReference type="EMBL" id="JBHSPH010000002">
    <property type="protein sequence ID" value="MFC5861618.1"/>
    <property type="molecule type" value="Genomic_DNA"/>
</dbReference>
<feature type="compositionally biased region" description="Low complexity" evidence="1">
    <location>
        <begin position="304"/>
        <end position="338"/>
    </location>
</feature>
<proteinExistence type="predicted"/>
<keyword evidence="4" id="KW-1185">Reference proteome</keyword>
<keyword evidence="2" id="KW-1133">Transmembrane helix</keyword>
<protein>
    <submittedName>
        <fullName evidence="3">Type II secretion system protein</fullName>
    </submittedName>
</protein>
<evidence type="ECO:0000256" key="1">
    <source>
        <dbReference type="SAM" id="MobiDB-lite"/>
    </source>
</evidence>
<feature type="compositionally biased region" description="Low complexity" evidence="1">
    <location>
        <begin position="141"/>
        <end position="151"/>
    </location>
</feature>
<evidence type="ECO:0000313" key="4">
    <source>
        <dbReference type="Proteomes" id="UP001596091"/>
    </source>
</evidence>
<reference evidence="4" key="1">
    <citation type="journal article" date="2019" name="Int. J. Syst. Evol. Microbiol.">
        <title>The Global Catalogue of Microorganisms (GCM) 10K type strain sequencing project: providing services to taxonomists for standard genome sequencing and annotation.</title>
        <authorList>
            <consortium name="The Broad Institute Genomics Platform"/>
            <consortium name="The Broad Institute Genome Sequencing Center for Infectious Disease"/>
            <person name="Wu L."/>
            <person name="Ma J."/>
        </authorList>
    </citation>
    <scope>NUCLEOTIDE SEQUENCE [LARGE SCALE GENOMIC DNA]</scope>
    <source>
        <strain evidence="4">JCM 4087</strain>
    </source>
</reference>
<evidence type="ECO:0000313" key="3">
    <source>
        <dbReference type="EMBL" id="MFC5861618.1"/>
    </source>
</evidence>
<feature type="region of interest" description="Disordered" evidence="1">
    <location>
        <begin position="296"/>
        <end position="338"/>
    </location>
</feature>
<feature type="transmembrane region" description="Helical" evidence="2">
    <location>
        <begin position="26"/>
        <end position="47"/>
    </location>
</feature>
<dbReference type="RefSeq" id="WP_263337021.1">
    <property type="nucleotide sequence ID" value="NZ_JAGSYH010000004.1"/>
</dbReference>
<name>A0ABW1EC35_9BACT</name>
<feature type="compositionally biased region" description="Low complexity" evidence="1">
    <location>
        <begin position="178"/>
        <end position="220"/>
    </location>
</feature>
<accession>A0ABW1EC35</accession>